<dbReference type="RefSeq" id="WP_323274535.1">
    <property type="nucleotide sequence ID" value="NZ_JAYGHT010000195.1"/>
</dbReference>
<sequence>MALPENFKLNFVEGELRKNLPILIKTDCSGAAGIFSMDGKTAYEDFEFIPLRLDYTRDSYEGKKLGLLLCVAIAGETSTSKNGKKVRIPIPIGLTFYLMLKPSRTMQGSLDNFLAMRSAVEQMMKTRSCGLIWACEFEIKSGSAIGPSGESQPIKYARVSYLIRPVDEENELEIKLINSLSSEFSTCELFSGVSPLDNEIISQFDELARESEVKRFESSVEQRQLPQSSDYN</sequence>
<keyword evidence="2" id="KW-1185">Reference proteome</keyword>
<proteinExistence type="predicted"/>
<gene>
    <name evidence="1" type="ORF">VB854_28460</name>
</gene>
<protein>
    <submittedName>
        <fullName evidence="1">Uncharacterized protein</fullName>
    </submittedName>
</protein>
<accession>A0ABU5U6T2</accession>
<reference evidence="1 2" key="1">
    <citation type="submission" date="2023-12" db="EMBL/GenBank/DDBJ databases">
        <title>Baltic Sea Cyanobacteria.</title>
        <authorList>
            <person name="Delbaje E."/>
            <person name="Fewer D.P."/>
            <person name="Shishido T.K."/>
        </authorList>
    </citation>
    <scope>NUCLEOTIDE SEQUENCE [LARGE SCALE GENOMIC DNA]</scope>
    <source>
        <strain evidence="1 2">CCNP 1315</strain>
    </source>
</reference>
<evidence type="ECO:0000313" key="1">
    <source>
        <dbReference type="EMBL" id="MEA5522869.1"/>
    </source>
</evidence>
<comment type="caution">
    <text evidence="1">The sequence shown here is derived from an EMBL/GenBank/DDBJ whole genome shotgun (WGS) entry which is preliminary data.</text>
</comment>
<dbReference type="Proteomes" id="UP001301728">
    <property type="component" value="Unassembled WGS sequence"/>
</dbReference>
<evidence type="ECO:0000313" key="2">
    <source>
        <dbReference type="Proteomes" id="UP001301728"/>
    </source>
</evidence>
<organism evidence="1 2">
    <name type="scientific">Limnoraphis robusta CCNP1315</name>
    <dbReference type="NCBI Taxonomy" id="3110306"/>
    <lineage>
        <taxon>Bacteria</taxon>
        <taxon>Bacillati</taxon>
        <taxon>Cyanobacteriota</taxon>
        <taxon>Cyanophyceae</taxon>
        <taxon>Oscillatoriophycideae</taxon>
        <taxon>Oscillatoriales</taxon>
        <taxon>Sirenicapillariaceae</taxon>
        <taxon>Limnoraphis</taxon>
    </lineage>
</organism>
<dbReference type="EMBL" id="JAYGHT010000195">
    <property type="protein sequence ID" value="MEA5522869.1"/>
    <property type="molecule type" value="Genomic_DNA"/>
</dbReference>
<name>A0ABU5U6T2_9CYAN</name>